<dbReference type="EMBL" id="JAPDOG010000011">
    <property type="protein sequence ID" value="MCW3782498.1"/>
    <property type="molecule type" value="Genomic_DNA"/>
</dbReference>
<evidence type="ECO:0000256" key="1">
    <source>
        <dbReference type="SAM" id="Phobius"/>
    </source>
</evidence>
<evidence type="ECO:0000313" key="3">
    <source>
        <dbReference type="Proteomes" id="UP001207582"/>
    </source>
</evidence>
<dbReference type="Proteomes" id="UP001207582">
    <property type="component" value="Unassembled WGS sequence"/>
</dbReference>
<keyword evidence="1" id="KW-1133">Transmembrane helix</keyword>
<feature type="transmembrane region" description="Helical" evidence="1">
    <location>
        <begin position="23"/>
        <end position="42"/>
    </location>
</feature>
<keyword evidence="3" id="KW-1185">Reference proteome</keyword>
<accession>A0ABT3J4B1</accession>
<reference evidence="2 3" key="1">
    <citation type="submission" date="2022-10" db="EMBL/GenBank/DDBJ databases">
        <title>Defluviimonas sp. CAU 1641 isolated from mud.</title>
        <authorList>
            <person name="Kim W."/>
        </authorList>
    </citation>
    <scope>NUCLEOTIDE SEQUENCE [LARGE SCALE GENOMIC DNA]</scope>
    <source>
        <strain evidence="2 3">CAU 1641</strain>
    </source>
</reference>
<comment type="caution">
    <text evidence="2">The sequence shown here is derived from an EMBL/GenBank/DDBJ whole genome shotgun (WGS) entry which is preliminary data.</text>
</comment>
<organism evidence="2 3">
    <name type="scientific">Defluviimonas salinarum</name>
    <dbReference type="NCBI Taxonomy" id="2992147"/>
    <lineage>
        <taxon>Bacteria</taxon>
        <taxon>Pseudomonadati</taxon>
        <taxon>Pseudomonadota</taxon>
        <taxon>Alphaproteobacteria</taxon>
        <taxon>Rhodobacterales</taxon>
        <taxon>Paracoccaceae</taxon>
        <taxon>Albidovulum</taxon>
    </lineage>
</organism>
<evidence type="ECO:0000313" key="2">
    <source>
        <dbReference type="EMBL" id="MCW3782498.1"/>
    </source>
</evidence>
<proteinExistence type="predicted"/>
<dbReference type="RefSeq" id="WP_264772231.1">
    <property type="nucleotide sequence ID" value="NZ_JAPDOG010000011.1"/>
</dbReference>
<keyword evidence="1" id="KW-0472">Membrane</keyword>
<gene>
    <name evidence="2" type="ORF">OM960_12980</name>
</gene>
<keyword evidence="1" id="KW-0812">Transmembrane</keyword>
<name>A0ABT3J4B1_9RHOB</name>
<protein>
    <submittedName>
        <fullName evidence="2">Uncharacterized protein</fullName>
    </submittedName>
</protein>
<sequence>MGKYQTDEAARALQAATDIGRSLFHLNMVILLAPFAFTARMCQPKRRFGLTRRP</sequence>